<keyword evidence="3" id="KW-1185">Reference proteome</keyword>
<evidence type="ECO:0000313" key="2">
    <source>
        <dbReference type="EMBL" id="GJE96636.1"/>
    </source>
</evidence>
<dbReference type="OrthoDB" id="2751369at2759"/>
<sequence length="426" mass="47753">MILDISRRHGLNSVARSFLEDTHLGYELDCVAIGHFDATGEYEPCYHHGRTLHPTGDDAVVRRVSADSNDGEFQSVVDFEYGARVERDAPSTCYTDHGGWPCNIWVHVACWAYLQEWLACPLLPRTGRAGTPLSLAGELYEVAASRYEPPAPRCGALPCIDYGGTLGAYMGTEGQNYILGSRRGVKHIVKALEDGLRGMQLAPAIRKDSRYWMWIRPDIWPRALHQGPQQPTQLYISSSTMAQTRAALCSLPNELFPELLQHCQLEDLFALASTCKELHARVLDRGSLAHTLQLSMADRSSPLRWTLPVPSLREEWLVACEAMQTWLPAGSTTPPTSANVTSPATLPPLPLFDPAFPLAAFLRAYRDSDSMRSRRRRWELIKQWDVLFANYRRDGWERDDFVPPGTTWALDRDGILVCQCVPTEAS</sequence>
<evidence type="ECO:0000259" key="1">
    <source>
        <dbReference type="PROSITE" id="PS50181"/>
    </source>
</evidence>
<dbReference type="InterPro" id="IPR001810">
    <property type="entry name" value="F-box_dom"/>
</dbReference>
<proteinExistence type="predicted"/>
<comment type="caution">
    <text evidence="2">The sequence shown here is derived from an EMBL/GenBank/DDBJ whole genome shotgun (WGS) entry which is preliminary data.</text>
</comment>
<protein>
    <submittedName>
        <fullName evidence="2">F-box protein</fullName>
    </submittedName>
</protein>
<gene>
    <name evidence="2" type="ORF">PsYK624_128360</name>
</gene>
<name>A0A9P3GKH2_9APHY</name>
<feature type="domain" description="F-box" evidence="1">
    <location>
        <begin position="245"/>
        <end position="292"/>
    </location>
</feature>
<dbReference type="Pfam" id="PF00646">
    <property type="entry name" value="F-box"/>
    <property type="match status" value="1"/>
</dbReference>
<dbReference type="CDD" id="cd09917">
    <property type="entry name" value="F-box_SF"/>
    <property type="match status" value="1"/>
</dbReference>
<organism evidence="2 3">
    <name type="scientific">Phanerochaete sordida</name>
    <dbReference type="NCBI Taxonomy" id="48140"/>
    <lineage>
        <taxon>Eukaryota</taxon>
        <taxon>Fungi</taxon>
        <taxon>Dikarya</taxon>
        <taxon>Basidiomycota</taxon>
        <taxon>Agaricomycotina</taxon>
        <taxon>Agaricomycetes</taxon>
        <taxon>Polyporales</taxon>
        <taxon>Phanerochaetaceae</taxon>
        <taxon>Phanerochaete</taxon>
    </lineage>
</organism>
<dbReference type="EMBL" id="BPQB01000062">
    <property type="protein sequence ID" value="GJE96636.1"/>
    <property type="molecule type" value="Genomic_DNA"/>
</dbReference>
<dbReference type="AlphaFoldDB" id="A0A9P3GKH2"/>
<reference evidence="2 3" key="1">
    <citation type="submission" date="2021-08" db="EMBL/GenBank/DDBJ databases">
        <title>Draft Genome Sequence of Phanerochaete sordida strain YK-624.</title>
        <authorList>
            <person name="Mori T."/>
            <person name="Dohra H."/>
            <person name="Suzuki T."/>
            <person name="Kawagishi H."/>
            <person name="Hirai H."/>
        </authorList>
    </citation>
    <scope>NUCLEOTIDE SEQUENCE [LARGE SCALE GENOMIC DNA]</scope>
    <source>
        <strain evidence="2 3">YK-624</strain>
    </source>
</reference>
<dbReference type="Proteomes" id="UP000703269">
    <property type="component" value="Unassembled WGS sequence"/>
</dbReference>
<evidence type="ECO:0000313" key="3">
    <source>
        <dbReference type="Proteomes" id="UP000703269"/>
    </source>
</evidence>
<dbReference type="PROSITE" id="PS50181">
    <property type="entry name" value="FBOX"/>
    <property type="match status" value="1"/>
</dbReference>
<accession>A0A9P3GKH2</accession>